<dbReference type="InterPro" id="IPR000975">
    <property type="entry name" value="IL-1_fam"/>
</dbReference>
<dbReference type="GO" id="GO:0006955">
    <property type="term" value="P:immune response"/>
    <property type="evidence" value="ECO:0000318"/>
    <property type="project" value="GO_Central"/>
</dbReference>
<dbReference type="FunCoup" id="A0A6I8NAY9">
    <property type="interactions" value="307"/>
</dbReference>
<evidence type="ECO:0000256" key="2">
    <source>
        <dbReference type="ARBA" id="ARBA00010448"/>
    </source>
</evidence>
<dbReference type="GO" id="GO:0071222">
    <property type="term" value="P:cellular response to lipopolysaccharide"/>
    <property type="evidence" value="ECO:0000318"/>
    <property type="project" value="GO_Central"/>
</dbReference>
<dbReference type="PRINTS" id="PR00264">
    <property type="entry name" value="INTERLEUKIN1"/>
</dbReference>
<reference evidence="6" key="2">
    <citation type="submission" date="2025-08" db="UniProtKB">
        <authorList>
            <consortium name="Ensembl"/>
        </authorList>
    </citation>
    <scope>IDENTIFICATION</scope>
    <source>
        <strain evidence="6">Glennie</strain>
    </source>
</reference>
<comment type="subcellular location">
    <subcellularLocation>
        <location evidence="1 5">Secreted</location>
    </subcellularLocation>
</comment>
<dbReference type="FunFam" id="2.80.10.50:FF:000013">
    <property type="entry name" value="Interleukin-1"/>
    <property type="match status" value="1"/>
</dbReference>
<accession>A0A6I8NAY9</accession>
<keyword evidence="4" id="KW-1015">Disulfide bond</keyword>
<dbReference type="GO" id="GO:0005615">
    <property type="term" value="C:extracellular space"/>
    <property type="evidence" value="ECO:0000318"/>
    <property type="project" value="GO_Central"/>
</dbReference>
<comment type="similarity">
    <text evidence="2 5">Belongs to the IL-1 family.</text>
</comment>
<sequence>SFPRCLCGTVFLNNTESAPSGTLCDTANKYWMLVDKTVVAVPRSSDTNPDIFTLMPNRLMDKGNAVYIGIQNKDLCLCCEDSGGQPMLQVKDKKIMDLYNNGDESNRFRFYQNKSGLDTHSFESVAHPGWFICTSPHTEEPVGLTDIRGETHFTDFCFELK</sequence>
<keyword evidence="3 5" id="KW-0964">Secreted</keyword>
<dbReference type="PANTHER" id="PTHR10078">
    <property type="entry name" value="INTERLEUKIN-1 FAMILY MEMBER"/>
    <property type="match status" value="1"/>
</dbReference>
<dbReference type="InterPro" id="IPR008996">
    <property type="entry name" value="IL1/FGF"/>
</dbReference>
<dbReference type="OMA" id="MCLFCED"/>
<dbReference type="InterPro" id="IPR020877">
    <property type="entry name" value="IL-1_CS"/>
</dbReference>
<dbReference type="GO" id="GO:0019221">
    <property type="term" value="P:cytokine-mediated signaling pathway"/>
    <property type="evidence" value="ECO:0000318"/>
    <property type="project" value="GO_Central"/>
</dbReference>
<dbReference type="SMART" id="SM00125">
    <property type="entry name" value="IL1"/>
    <property type="match status" value="1"/>
</dbReference>
<dbReference type="Proteomes" id="UP000002279">
    <property type="component" value="Chromosome 11"/>
</dbReference>
<keyword evidence="7" id="KW-1185">Reference proteome</keyword>
<dbReference type="GO" id="GO:0006954">
    <property type="term" value="P:inflammatory response"/>
    <property type="evidence" value="ECO:0000318"/>
    <property type="project" value="GO_Central"/>
</dbReference>
<dbReference type="PANTHER" id="PTHR10078:SF27">
    <property type="entry name" value="INTERLEUKIN-36 GAMMA"/>
    <property type="match status" value="1"/>
</dbReference>
<reference evidence="6 7" key="1">
    <citation type="journal article" date="2008" name="Nature">
        <title>Genome analysis of the platypus reveals unique signatures of evolution.</title>
        <authorList>
            <person name="Warren W.C."/>
            <person name="Hillier L.W."/>
            <person name="Marshall Graves J.A."/>
            <person name="Birney E."/>
            <person name="Ponting C.P."/>
            <person name="Grutzner F."/>
            <person name="Belov K."/>
            <person name="Miller W."/>
            <person name="Clarke L."/>
            <person name="Chinwalla A.T."/>
            <person name="Yang S.P."/>
            <person name="Heger A."/>
            <person name="Locke D.P."/>
            <person name="Miethke P."/>
            <person name="Waters P.D."/>
            <person name="Veyrunes F."/>
            <person name="Fulton L."/>
            <person name="Fulton B."/>
            <person name="Graves T."/>
            <person name="Wallis J."/>
            <person name="Puente X.S."/>
            <person name="Lopez-Otin C."/>
            <person name="Ordonez G.R."/>
            <person name="Eichler E.E."/>
            <person name="Chen L."/>
            <person name="Cheng Z."/>
            <person name="Deakin J.E."/>
            <person name="Alsop A."/>
            <person name="Thompson K."/>
            <person name="Kirby P."/>
            <person name="Papenfuss A.T."/>
            <person name="Wakefield M.J."/>
            <person name="Olender T."/>
            <person name="Lancet D."/>
            <person name="Huttley G.A."/>
            <person name="Smit A.F."/>
            <person name="Pask A."/>
            <person name="Temple-Smith P."/>
            <person name="Batzer M.A."/>
            <person name="Walker J.A."/>
            <person name="Konkel M.K."/>
            <person name="Harris R.S."/>
            <person name="Whittington C.M."/>
            <person name="Wong E.S."/>
            <person name="Gemmell N.J."/>
            <person name="Buschiazzo E."/>
            <person name="Vargas Jentzsch I.M."/>
            <person name="Merkel A."/>
            <person name="Schmitz J."/>
            <person name="Zemann A."/>
            <person name="Churakov G."/>
            <person name="Kriegs J.O."/>
            <person name="Brosius J."/>
            <person name="Murchison E.P."/>
            <person name="Sachidanandam R."/>
            <person name="Smith C."/>
            <person name="Hannon G.J."/>
            <person name="Tsend-Ayush E."/>
            <person name="McMillan D."/>
            <person name="Attenborough R."/>
            <person name="Rens W."/>
            <person name="Ferguson-Smith M."/>
            <person name="Lefevre C.M."/>
            <person name="Sharp J.A."/>
            <person name="Nicholas K.R."/>
            <person name="Ray D.A."/>
            <person name="Kube M."/>
            <person name="Reinhardt R."/>
            <person name="Pringle T.H."/>
            <person name="Taylor J."/>
            <person name="Jones R.C."/>
            <person name="Nixon B."/>
            <person name="Dacheux J.L."/>
            <person name="Niwa H."/>
            <person name="Sekita Y."/>
            <person name="Huang X."/>
            <person name="Stark A."/>
            <person name="Kheradpour P."/>
            <person name="Kellis M."/>
            <person name="Flicek P."/>
            <person name="Chen Y."/>
            <person name="Webber C."/>
            <person name="Hardison R."/>
            <person name="Nelson J."/>
            <person name="Hallsworth-Pepin K."/>
            <person name="Delehaunty K."/>
            <person name="Markovic C."/>
            <person name="Minx P."/>
            <person name="Feng Y."/>
            <person name="Kremitzki C."/>
            <person name="Mitreva M."/>
            <person name="Glasscock J."/>
            <person name="Wylie T."/>
            <person name="Wohldmann P."/>
            <person name="Thiru P."/>
            <person name="Nhan M.N."/>
            <person name="Pohl C.S."/>
            <person name="Smith S.M."/>
            <person name="Hou S."/>
            <person name="Nefedov M."/>
            <person name="de Jong P.J."/>
            <person name="Renfree M.B."/>
            <person name="Mardis E.R."/>
            <person name="Wilson R.K."/>
        </authorList>
    </citation>
    <scope>NUCLEOTIDE SEQUENCE [LARGE SCALE GENOMIC DNA]</scope>
    <source>
        <strain evidence="6 7">Glennie</strain>
    </source>
</reference>
<dbReference type="AlphaFoldDB" id="A0A6I8NAY9"/>
<dbReference type="Ensembl" id="ENSOANT00000065676.1">
    <property type="protein sequence ID" value="ENSOANP00000038352.1"/>
    <property type="gene ID" value="ENSOANG00000040315.1"/>
</dbReference>
<evidence type="ECO:0000313" key="6">
    <source>
        <dbReference type="Ensembl" id="ENSOANP00000038352.1"/>
    </source>
</evidence>
<protein>
    <recommendedName>
        <fullName evidence="5">Interleukin-1</fullName>
    </recommendedName>
</protein>
<proteinExistence type="inferred from homology"/>
<dbReference type="PROSITE" id="PS00253">
    <property type="entry name" value="INTERLEUKIN_1"/>
    <property type="match status" value="1"/>
</dbReference>
<dbReference type="InParanoid" id="A0A6I8NAY9"/>
<dbReference type="Pfam" id="PF00340">
    <property type="entry name" value="IL1"/>
    <property type="match status" value="1"/>
</dbReference>
<dbReference type="GO" id="GO:0005149">
    <property type="term" value="F:interleukin-1 receptor binding"/>
    <property type="evidence" value="ECO:0007669"/>
    <property type="project" value="UniProtKB-UniRule"/>
</dbReference>
<dbReference type="PRINTS" id="PR01360">
    <property type="entry name" value="INTRLEUKIN1X"/>
</dbReference>
<evidence type="ECO:0000313" key="7">
    <source>
        <dbReference type="Proteomes" id="UP000002279"/>
    </source>
</evidence>
<evidence type="ECO:0000256" key="1">
    <source>
        <dbReference type="ARBA" id="ARBA00004613"/>
    </source>
</evidence>
<dbReference type="Gene3D" id="2.80.10.50">
    <property type="match status" value="1"/>
</dbReference>
<evidence type="ECO:0000256" key="3">
    <source>
        <dbReference type="ARBA" id="ARBA00022525"/>
    </source>
</evidence>
<dbReference type="GO" id="GO:0005125">
    <property type="term" value="F:cytokine activity"/>
    <property type="evidence" value="ECO:0000318"/>
    <property type="project" value="GO_Central"/>
</dbReference>
<reference evidence="6" key="3">
    <citation type="submission" date="2025-09" db="UniProtKB">
        <authorList>
            <consortium name="Ensembl"/>
        </authorList>
    </citation>
    <scope>IDENTIFICATION</scope>
    <source>
        <strain evidence="6">Glennie</strain>
    </source>
</reference>
<evidence type="ECO:0000256" key="5">
    <source>
        <dbReference type="RuleBase" id="RU003753"/>
    </source>
</evidence>
<name>A0A6I8NAY9_ORNAN</name>
<dbReference type="SUPFAM" id="SSF50353">
    <property type="entry name" value="Cytokine"/>
    <property type="match status" value="1"/>
</dbReference>
<dbReference type="GeneTree" id="ENSGT00950000182943"/>
<dbReference type="InterPro" id="IPR003297">
    <property type="entry name" value="IL-1RA/IL-36"/>
</dbReference>
<organism evidence="6 7">
    <name type="scientific">Ornithorhynchus anatinus</name>
    <name type="common">Duckbill platypus</name>
    <dbReference type="NCBI Taxonomy" id="9258"/>
    <lineage>
        <taxon>Eukaryota</taxon>
        <taxon>Metazoa</taxon>
        <taxon>Chordata</taxon>
        <taxon>Craniata</taxon>
        <taxon>Vertebrata</taxon>
        <taxon>Euteleostomi</taxon>
        <taxon>Mammalia</taxon>
        <taxon>Monotremata</taxon>
        <taxon>Ornithorhynchidae</taxon>
        <taxon>Ornithorhynchus</taxon>
    </lineage>
</organism>
<evidence type="ECO:0000256" key="4">
    <source>
        <dbReference type="ARBA" id="ARBA00023157"/>
    </source>
</evidence>